<evidence type="ECO:0000313" key="9">
    <source>
        <dbReference type="Proteomes" id="UP000694864"/>
    </source>
</evidence>
<dbReference type="PANTHER" id="PTHR13690">
    <property type="entry name" value="TRANSCRIPTION FACTOR POSF21-RELATED"/>
    <property type="match status" value="1"/>
</dbReference>
<dbReference type="Pfam" id="PF07716">
    <property type="entry name" value="bZIP_2"/>
    <property type="match status" value="1"/>
</dbReference>
<sequence length="276" mass="31167">MNERDSIAPSEPQSRTQQSAVDSSLRPLSPSPSSLHHHPLRSMNLSPPLLRGSSSSAHVDLHRLLRECFSNFLELPLSPGVVSSTSSADGDYQNTLDLKDEYTADELKKISKCTKLTEMKSDPKKVRGILANREAAAHSKKRKSQYLLDLEHQVNFLEKDITLMQEKEMLLENAKSMLIDEKKEFMIRLESLEQQAKLHDEIKSPKATTTLNEQLSVEAQRLKEVLASNEQLSVEVQRLKMAIGDVMHNDGYQIDPNILQQLTINESDQPQTSKQL</sequence>
<feature type="compositionally biased region" description="Low complexity" evidence="7">
    <location>
        <begin position="23"/>
        <end position="34"/>
    </location>
</feature>
<dbReference type="PANTHER" id="PTHR13690:SF80">
    <property type="entry name" value="BZIP TRANSCRIPTION FACTOR FAMILY PROTEIN-RELATED"/>
    <property type="match status" value="1"/>
</dbReference>
<feature type="domain" description="BZIP" evidence="8">
    <location>
        <begin position="120"/>
        <end position="184"/>
    </location>
</feature>
<evidence type="ECO:0000256" key="3">
    <source>
        <dbReference type="ARBA" id="ARBA00023125"/>
    </source>
</evidence>
<keyword evidence="9" id="KW-1185">Reference proteome</keyword>
<organism evidence="9 10">
    <name type="scientific">Camelina sativa</name>
    <name type="common">False flax</name>
    <name type="synonym">Myagrum sativum</name>
    <dbReference type="NCBI Taxonomy" id="90675"/>
    <lineage>
        <taxon>Eukaryota</taxon>
        <taxon>Viridiplantae</taxon>
        <taxon>Streptophyta</taxon>
        <taxon>Embryophyta</taxon>
        <taxon>Tracheophyta</taxon>
        <taxon>Spermatophyta</taxon>
        <taxon>Magnoliopsida</taxon>
        <taxon>eudicotyledons</taxon>
        <taxon>Gunneridae</taxon>
        <taxon>Pentapetalae</taxon>
        <taxon>rosids</taxon>
        <taxon>malvids</taxon>
        <taxon>Brassicales</taxon>
        <taxon>Brassicaceae</taxon>
        <taxon>Camelineae</taxon>
        <taxon>Camelina</taxon>
    </lineage>
</organism>
<dbReference type="SUPFAM" id="SSF57959">
    <property type="entry name" value="Leucine zipper domain"/>
    <property type="match status" value="1"/>
</dbReference>
<evidence type="ECO:0000256" key="7">
    <source>
        <dbReference type="SAM" id="MobiDB-lite"/>
    </source>
</evidence>
<feature type="compositionally biased region" description="Low complexity" evidence="7">
    <location>
        <begin position="41"/>
        <end position="53"/>
    </location>
</feature>
<keyword evidence="3" id="KW-0238">DNA-binding</keyword>
<proteinExistence type="predicted"/>
<dbReference type="RefSeq" id="XP_010490201.1">
    <property type="nucleotide sequence ID" value="XM_010491899.1"/>
</dbReference>
<dbReference type="CDD" id="cd14703">
    <property type="entry name" value="bZIP_plant_RF2"/>
    <property type="match status" value="1"/>
</dbReference>
<keyword evidence="2" id="KW-0805">Transcription regulation</keyword>
<dbReference type="InterPro" id="IPR046347">
    <property type="entry name" value="bZIP_sf"/>
</dbReference>
<evidence type="ECO:0000259" key="8">
    <source>
        <dbReference type="SMART" id="SM00338"/>
    </source>
</evidence>
<accession>A0ABM0XS67</accession>
<dbReference type="InterPro" id="IPR044759">
    <property type="entry name" value="bZIP_RF2"/>
</dbReference>
<feature type="compositionally biased region" description="Polar residues" evidence="7">
    <location>
        <begin position="11"/>
        <end position="22"/>
    </location>
</feature>
<comment type="subcellular location">
    <subcellularLocation>
        <location evidence="1">Nucleus</location>
    </subcellularLocation>
</comment>
<keyword evidence="5" id="KW-0539">Nucleus</keyword>
<dbReference type="InterPro" id="IPR004827">
    <property type="entry name" value="bZIP"/>
</dbReference>
<evidence type="ECO:0000256" key="2">
    <source>
        <dbReference type="ARBA" id="ARBA00023015"/>
    </source>
</evidence>
<evidence type="ECO:0000256" key="6">
    <source>
        <dbReference type="SAM" id="Coils"/>
    </source>
</evidence>
<evidence type="ECO:0000256" key="5">
    <source>
        <dbReference type="ARBA" id="ARBA00023242"/>
    </source>
</evidence>
<protein>
    <submittedName>
        <fullName evidence="10">Basic leucine zipper 2-like</fullName>
    </submittedName>
</protein>
<reference evidence="9" key="1">
    <citation type="journal article" date="2014" name="Nat. Commun.">
        <title>The emerging biofuel crop Camelina sativa retains a highly undifferentiated hexaploid genome structure.</title>
        <authorList>
            <person name="Kagale S."/>
            <person name="Koh C."/>
            <person name="Nixon J."/>
            <person name="Bollina V."/>
            <person name="Clarke W.E."/>
            <person name="Tuteja R."/>
            <person name="Spillane C."/>
            <person name="Robinson S.J."/>
            <person name="Links M.G."/>
            <person name="Clarke C."/>
            <person name="Higgins E.E."/>
            <person name="Huebert T."/>
            <person name="Sharpe A.G."/>
            <person name="Parkin I.A."/>
        </authorList>
    </citation>
    <scope>NUCLEOTIDE SEQUENCE [LARGE SCALE GENOMIC DNA]</scope>
    <source>
        <strain evidence="9">cv. DH55</strain>
    </source>
</reference>
<feature type="coiled-coil region" evidence="6">
    <location>
        <begin position="147"/>
        <end position="242"/>
    </location>
</feature>
<dbReference type="Gene3D" id="1.20.5.170">
    <property type="match status" value="1"/>
</dbReference>
<evidence type="ECO:0000256" key="4">
    <source>
        <dbReference type="ARBA" id="ARBA00023163"/>
    </source>
</evidence>
<dbReference type="GeneID" id="104767940"/>
<name>A0ABM0XS67_CAMSA</name>
<reference evidence="10" key="2">
    <citation type="submission" date="2025-08" db="UniProtKB">
        <authorList>
            <consortium name="RefSeq"/>
        </authorList>
    </citation>
    <scope>IDENTIFICATION</scope>
    <source>
        <tissue evidence="10">Leaf</tissue>
    </source>
</reference>
<evidence type="ECO:0000313" key="10">
    <source>
        <dbReference type="RefSeq" id="XP_010490201.1"/>
    </source>
</evidence>
<dbReference type="SMART" id="SM00338">
    <property type="entry name" value="BRLZ"/>
    <property type="match status" value="1"/>
</dbReference>
<keyword evidence="4" id="KW-0804">Transcription</keyword>
<evidence type="ECO:0000256" key="1">
    <source>
        <dbReference type="ARBA" id="ARBA00004123"/>
    </source>
</evidence>
<keyword evidence="6" id="KW-0175">Coiled coil</keyword>
<dbReference type="Proteomes" id="UP000694864">
    <property type="component" value="Chromosome 19"/>
</dbReference>
<gene>
    <name evidence="10" type="primary">LOC104767940</name>
</gene>
<feature type="region of interest" description="Disordered" evidence="7">
    <location>
        <begin position="1"/>
        <end position="53"/>
    </location>
</feature>